<reference evidence="15" key="2">
    <citation type="submission" date="2024-04" db="EMBL/GenBank/DDBJ databases">
        <authorList>
            <person name="Chen Y."/>
            <person name="Shah S."/>
            <person name="Dougan E. K."/>
            <person name="Thang M."/>
            <person name="Chan C."/>
        </authorList>
    </citation>
    <scope>NUCLEOTIDE SEQUENCE [LARGE SCALE GENOMIC DNA]</scope>
</reference>
<evidence type="ECO:0000256" key="2">
    <source>
        <dbReference type="ARBA" id="ARBA00007837"/>
    </source>
</evidence>
<evidence type="ECO:0000313" key="16">
    <source>
        <dbReference type="EMBL" id="CAL4759043.1"/>
    </source>
</evidence>
<feature type="domain" description="PEP-utilising enzyme mobile" evidence="11">
    <location>
        <begin position="449"/>
        <end position="527"/>
    </location>
</feature>
<keyword evidence="16" id="KW-0670">Pyruvate</keyword>
<evidence type="ECO:0000313" key="15">
    <source>
        <dbReference type="EMBL" id="CAL1125106.1"/>
    </source>
</evidence>
<dbReference type="NCBIfam" id="NF004531">
    <property type="entry name" value="PRK05878.1"/>
    <property type="match status" value="1"/>
</dbReference>
<organism evidence="14">
    <name type="scientific">Cladocopium goreaui</name>
    <dbReference type="NCBI Taxonomy" id="2562237"/>
    <lineage>
        <taxon>Eukaryota</taxon>
        <taxon>Sar</taxon>
        <taxon>Alveolata</taxon>
        <taxon>Dinophyceae</taxon>
        <taxon>Suessiales</taxon>
        <taxon>Symbiodiniaceae</taxon>
        <taxon>Cladocopium</taxon>
    </lineage>
</organism>
<dbReference type="Gene3D" id="3.30.470.20">
    <property type="entry name" value="ATP-grasp fold, B domain"/>
    <property type="match status" value="1"/>
</dbReference>
<dbReference type="EMBL" id="CAMXCT030000001">
    <property type="protein sequence ID" value="CAL4759043.1"/>
    <property type="molecule type" value="Genomic_DNA"/>
</dbReference>
<dbReference type="InterPro" id="IPR015813">
    <property type="entry name" value="Pyrv/PenolPyrv_kinase-like_dom"/>
</dbReference>
<evidence type="ECO:0000256" key="5">
    <source>
        <dbReference type="ARBA" id="ARBA00022723"/>
    </source>
</evidence>
<keyword evidence="4" id="KW-0808">Transferase</keyword>
<dbReference type="OrthoDB" id="275161at2759"/>
<dbReference type="SUPFAM" id="SSF52009">
    <property type="entry name" value="Phosphohistidine domain"/>
    <property type="match status" value="1"/>
</dbReference>
<dbReference type="SUPFAM" id="SSF51621">
    <property type="entry name" value="Phosphoenolpyruvate/pyruvate domain"/>
    <property type="match status" value="1"/>
</dbReference>
<dbReference type="InterPro" id="IPR040442">
    <property type="entry name" value="Pyrv_kinase-like_dom_sf"/>
</dbReference>
<keyword evidence="17" id="KW-1185">Reference proteome</keyword>
<evidence type="ECO:0000256" key="4">
    <source>
        <dbReference type="ARBA" id="ARBA00022679"/>
    </source>
</evidence>
<comment type="cofactor">
    <cofactor evidence="1">
        <name>Mg(2+)</name>
        <dbReference type="ChEBI" id="CHEBI:18420"/>
    </cofactor>
</comment>
<dbReference type="Proteomes" id="UP001152797">
    <property type="component" value="Unassembled WGS sequence"/>
</dbReference>
<feature type="region of interest" description="Disordered" evidence="10">
    <location>
        <begin position="1191"/>
        <end position="1214"/>
    </location>
</feature>
<dbReference type="Gene3D" id="1.10.189.10">
    <property type="entry name" value="Pyruvate Phosphate Dikinase, domain 2"/>
    <property type="match status" value="1"/>
</dbReference>
<reference evidence="14" key="1">
    <citation type="submission" date="2022-10" db="EMBL/GenBank/DDBJ databases">
        <authorList>
            <person name="Chen Y."/>
            <person name="Dougan E. K."/>
            <person name="Chan C."/>
            <person name="Rhodes N."/>
            <person name="Thang M."/>
        </authorList>
    </citation>
    <scope>NUCLEOTIDE SEQUENCE</scope>
</reference>
<comment type="similarity">
    <text evidence="2">Belongs to the PEP-utilizing enzyme family.</text>
</comment>
<keyword evidence="6" id="KW-0547">Nucleotide-binding</keyword>
<name>A0A9P1BE62_9DINO</name>
<evidence type="ECO:0000256" key="7">
    <source>
        <dbReference type="ARBA" id="ARBA00022777"/>
    </source>
</evidence>
<keyword evidence="8" id="KW-0067">ATP-binding</keyword>
<dbReference type="Gene3D" id="3.20.20.60">
    <property type="entry name" value="Phosphoenolpyruvate-binding domains"/>
    <property type="match status" value="1"/>
</dbReference>
<dbReference type="InterPro" id="IPR010121">
    <property type="entry name" value="Pyruvate_phosphate_dikinase"/>
</dbReference>
<keyword evidence="9" id="KW-0460">Magnesium</keyword>
<dbReference type="EMBL" id="CAMXCT020000001">
    <property type="protein sequence ID" value="CAL1125106.1"/>
    <property type="molecule type" value="Genomic_DNA"/>
</dbReference>
<dbReference type="SUPFAM" id="SSF56059">
    <property type="entry name" value="Glutathione synthetase ATP-binding domain-like"/>
    <property type="match status" value="1"/>
</dbReference>
<dbReference type="EC" id="2.7.9.1" evidence="3"/>
<dbReference type="Gene3D" id="3.30.1490.20">
    <property type="entry name" value="ATP-grasp fold, A domain"/>
    <property type="match status" value="1"/>
</dbReference>
<feature type="domain" description="PEP-utilising enzyme C-terminal" evidence="13">
    <location>
        <begin position="559"/>
        <end position="891"/>
    </location>
</feature>
<evidence type="ECO:0000259" key="13">
    <source>
        <dbReference type="Pfam" id="PF02896"/>
    </source>
</evidence>
<dbReference type="InterPro" id="IPR018274">
    <property type="entry name" value="PEP_util_AS"/>
</dbReference>
<evidence type="ECO:0000256" key="6">
    <source>
        <dbReference type="ARBA" id="ARBA00022741"/>
    </source>
</evidence>
<feature type="compositionally biased region" description="Basic and acidic residues" evidence="10">
    <location>
        <begin position="1205"/>
        <end position="1214"/>
    </location>
</feature>
<keyword evidence="7" id="KW-0418">Kinase</keyword>
<comment type="caution">
    <text evidence="14">The sequence shown here is derived from an EMBL/GenBank/DDBJ whole genome shotgun (WGS) entry which is preliminary data.</text>
</comment>
<dbReference type="GO" id="GO:0005524">
    <property type="term" value="F:ATP binding"/>
    <property type="evidence" value="ECO:0007669"/>
    <property type="project" value="UniProtKB-KW"/>
</dbReference>
<evidence type="ECO:0000256" key="3">
    <source>
        <dbReference type="ARBA" id="ARBA00011994"/>
    </source>
</evidence>
<dbReference type="GO" id="GO:0016301">
    <property type="term" value="F:kinase activity"/>
    <property type="evidence" value="ECO:0007669"/>
    <property type="project" value="UniProtKB-KW"/>
</dbReference>
<dbReference type="Gene3D" id="1.20.80.30">
    <property type="match status" value="1"/>
</dbReference>
<sequence length="1293" mass="142587">MAVATDTEKYVYSFGPKGTDGDATMRNLLGGKGANLAEMTRIGLPVPAGFTIPTSVCTYYYDHDRQYPSTLRGLVDEAIAKMEEAMGAKFGDPNEPLLVSCRSGARESMPGMMDTVLNIGLNDTTVEGLAKQSGNDRFAWDSYRRFVQMYGDVVLDMKPKTKEDEDPFEHLLTEKKKAAGVKFDHELTADQLRELVAEFKQAIKDNTGKDFPEDPMEQVWGAIGAVFGSWMNDRAIVYRRTYGIPHDWGTAVNVQAMVFGNLGDDCATGVAMTRDVALGTPGLNGDYLINAQGEDVVAGIRTPKAIEETLAKDMPEPYKQLEQIGHQLEKHYKEVQDVEFTIQKGTVWMLQTRNAKRTGFAAVRIAVDLVNEGLIKPEEALSKKRIPADDLNQLLQPLFDPKAKDDAKKNGQLLAKGVNAGPGAATGQICLHASDAEELYNKNPNVQLILVRRETSPEDLRGMKAAKGILTAFGGASSHAALVSRQMGKACVVGCGDLDINYKAGTVAVGDRVLKAGDFISIDGFTGEVFVDRVETRPSEIVQVLIDKTMKPEESEVFGRFDQLMSWVDKNRKLLVRTNADEPKQALEAIAFGAEGIGLCRTEHMFFNHIDDFRKMILAEDVETREAALDLLLPYQREDFEGLFRAMAGKPVTIRLLDPPLHEFVPHEEKDQEALAKKIGTTAEAVARRVEELQEFNPMLGHRGCRLGITYPEITRMQARAIFEAACKVQGEGIEVYPEVMVPLAGFATEFQNQEKIIRETAAKVFEETKTEVKYMVGTMVELPRAAITADQIAKHAEFFSFGTNDLTQTTLGISRDDYAGFITHYRETDIVPNDPFQTIDIDGVGQLMKIGVEKGRSTRLELKLGICGEHGGDPASVEFCHKLGLNYVRLTCGSTQRLLLFHNRRFAAHLNRSAARHAPFASETPLSATFEEFEESGRGALGEALSKLTENLLETHATSEDDSVGLFQLHDLFIAEPSPSKPDDVQTNHRAAGSVDRDIGRHVLHDVRLTANHGQPPHATILVRAGSSGEIRTVFDDPVAREHDIVGHNGVVADVAVVRHVSIDHHQVIVADRSRMPLVQGTMHGEILAKGVSRAYYQPTNSFGAAKMLRHATQHGSLVNVILGAHHGARLYDRTTLQATAVTESDFTFNHCKRSDEDILTKFCVGADNSRGMNMHVCGTFQKMRMGLQRLPPPARGRSRGHQSGREDDRRVTRELGRSGALGHWRPLVCIGSAVATSSIGRTGFRDDSRKLLIMQAACISRRRTEQIAGSPKGRRTYSNCLPPSAQCRLSW</sequence>
<dbReference type="GO" id="GO:0050242">
    <property type="term" value="F:pyruvate, phosphate dikinase activity"/>
    <property type="evidence" value="ECO:0007669"/>
    <property type="project" value="UniProtKB-EC"/>
</dbReference>
<keyword evidence="5" id="KW-0479">Metal-binding</keyword>
<evidence type="ECO:0000256" key="1">
    <source>
        <dbReference type="ARBA" id="ARBA00001946"/>
    </source>
</evidence>
<protein>
    <recommendedName>
        <fullName evidence="3">pyruvate, phosphate dikinase</fullName>
        <ecNumber evidence="3">2.7.9.1</ecNumber>
    </recommendedName>
</protein>
<dbReference type="Pfam" id="PF00391">
    <property type="entry name" value="PEP-utilizers"/>
    <property type="match status" value="1"/>
</dbReference>
<evidence type="ECO:0000259" key="12">
    <source>
        <dbReference type="Pfam" id="PF01326"/>
    </source>
</evidence>
<proteinExistence type="inferred from homology"/>
<dbReference type="Gene3D" id="3.50.30.10">
    <property type="entry name" value="Phosphohistidine domain"/>
    <property type="match status" value="1"/>
</dbReference>
<dbReference type="EMBL" id="CAMXCT010000001">
    <property type="protein sequence ID" value="CAI3971731.1"/>
    <property type="molecule type" value="Genomic_DNA"/>
</dbReference>
<evidence type="ECO:0000313" key="17">
    <source>
        <dbReference type="Proteomes" id="UP001152797"/>
    </source>
</evidence>
<dbReference type="PROSITE" id="PS00370">
    <property type="entry name" value="PEP_ENZYMES_PHOS_SITE"/>
    <property type="match status" value="1"/>
</dbReference>
<dbReference type="Pfam" id="PF01326">
    <property type="entry name" value="PPDK_N"/>
    <property type="match status" value="3"/>
</dbReference>
<dbReference type="PANTHER" id="PTHR22931:SF9">
    <property type="entry name" value="PYRUVATE, PHOSPHATE DIKINASE 1, CHLOROPLASTIC"/>
    <property type="match status" value="1"/>
</dbReference>
<feature type="domain" description="Pyruvate phosphate dikinase AMP/ATP-binding" evidence="12">
    <location>
        <begin position="75"/>
        <end position="306"/>
    </location>
</feature>
<evidence type="ECO:0000256" key="8">
    <source>
        <dbReference type="ARBA" id="ARBA00022840"/>
    </source>
</evidence>
<dbReference type="PANTHER" id="PTHR22931">
    <property type="entry name" value="PHOSPHOENOLPYRUVATE DIKINASE-RELATED"/>
    <property type="match status" value="1"/>
</dbReference>
<dbReference type="InterPro" id="IPR008279">
    <property type="entry name" value="PEP-util_enz_mobile_dom"/>
</dbReference>
<dbReference type="InterPro" id="IPR036637">
    <property type="entry name" value="Phosphohistidine_dom_sf"/>
</dbReference>
<evidence type="ECO:0000259" key="11">
    <source>
        <dbReference type="Pfam" id="PF00391"/>
    </source>
</evidence>
<dbReference type="Pfam" id="PF02896">
    <property type="entry name" value="PEP-utilizers_C"/>
    <property type="match status" value="1"/>
</dbReference>
<feature type="domain" description="Pyruvate phosphate dikinase AMP/ATP-binding" evidence="12">
    <location>
        <begin position="318"/>
        <end position="366"/>
    </location>
</feature>
<evidence type="ECO:0000313" key="14">
    <source>
        <dbReference type="EMBL" id="CAI3971731.1"/>
    </source>
</evidence>
<feature type="domain" description="Pyruvate phosphate dikinase AMP/ATP-binding" evidence="12">
    <location>
        <begin position="27"/>
        <end position="64"/>
    </location>
</feature>
<dbReference type="NCBIfam" id="TIGR01828">
    <property type="entry name" value="pyru_phos_dikin"/>
    <property type="match status" value="1"/>
</dbReference>
<dbReference type="InterPro" id="IPR000121">
    <property type="entry name" value="PEP_util_C"/>
</dbReference>
<evidence type="ECO:0000256" key="9">
    <source>
        <dbReference type="ARBA" id="ARBA00022842"/>
    </source>
</evidence>
<accession>A0A9P1BE62</accession>
<dbReference type="InterPro" id="IPR013815">
    <property type="entry name" value="ATP_grasp_subdomain_1"/>
</dbReference>
<evidence type="ECO:0000256" key="10">
    <source>
        <dbReference type="SAM" id="MobiDB-lite"/>
    </source>
</evidence>
<dbReference type="InterPro" id="IPR002192">
    <property type="entry name" value="PPDK_AMP/ATP-bd"/>
</dbReference>
<dbReference type="PROSITE" id="PS00742">
    <property type="entry name" value="PEP_ENZYMES_2"/>
    <property type="match status" value="1"/>
</dbReference>
<gene>
    <name evidence="14" type="ORF">C1SCF055_LOCUS321</name>
</gene>
<dbReference type="GO" id="GO:0046872">
    <property type="term" value="F:metal ion binding"/>
    <property type="evidence" value="ECO:0007669"/>
    <property type="project" value="UniProtKB-KW"/>
</dbReference>
<dbReference type="InterPro" id="IPR023151">
    <property type="entry name" value="PEP_util_CS"/>
</dbReference>